<dbReference type="EMBL" id="JAHYIQ010000052">
    <property type="protein sequence ID" value="KAK1117318.1"/>
    <property type="molecule type" value="Genomic_DNA"/>
</dbReference>
<feature type="compositionally biased region" description="Polar residues" evidence="1">
    <location>
        <begin position="1"/>
        <end position="23"/>
    </location>
</feature>
<evidence type="ECO:0000256" key="1">
    <source>
        <dbReference type="SAM" id="MobiDB-lite"/>
    </source>
</evidence>
<feature type="compositionally biased region" description="Basic and acidic residues" evidence="1">
    <location>
        <begin position="26"/>
        <end position="41"/>
    </location>
</feature>
<dbReference type="AlphaFoldDB" id="A0AA40FE57"/>
<reference evidence="2" key="1">
    <citation type="submission" date="2021-10" db="EMBL/GenBank/DDBJ databases">
        <title>Melipona bicolor Genome sequencing and assembly.</title>
        <authorList>
            <person name="Araujo N.S."/>
            <person name="Arias M.C."/>
        </authorList>
    </citation>
    <scope>NUCLEOTIDE SEQUENCE</scope>
    <source>
        <strain evidence="2">USP_2M_L1-L4_2017</strain>
        <tissue evidence="2">Whole body</tissue>
    </source>
</reference>
<feature type="region of interest" description="Disordered" evidence="1">
    <location>
        <begin position="1"/>
        <end position="69"/>
    </location>
</feature>
<protein>
    <submittedName>
        <fullName evidence="2">Uncharacterized protein</fullName>
    </submittedName>
</protein>
<accession>A0AA40FE57</accession>
<evidence type="ECO:0000313" key="2">
    <source>
        <dbReference type="EMBL" id="KAK1117318.1"/>
    </source>
</evidence>
<comment type="caution">
    <text evidence="2">The sequence shown here is derived from an EMBL/GenBank/DDBJ whole genome shotgun (WGS) entry which is preliminary data.</text>
</comment>
<dbReference type="Proteomes" id="UP001177670">
    <property type="component" value="Unassembled WGS sequence"/>
</dbReference>
<name>A0AA40FE57_9HYME</name>
<sequence>MISQTISPKRSSSPHPTKPQQGKTAGRSEDIAQGRQQERRNCQLCARSIPQHQGNPSEAGQGLHRMALA</sequence>
<organism evidence="2 3">
    <name type="scientific">Melipona bicolor</name>
    <dbReference type="NCBI Taxonomy" id="60889"/>
    <lineage>
        <taxon>Eukaryota</taxon>
        <taxon>Metazoa</taxon>
        <taxon>Ecdysozoa</taxon>
        <taxon>Arthropoda</taxon>
        <taxon>Hexapoda</taxon>
        <taxon>Insecta</taxon>
        <taxon>Pterygota</taxon>
        <taxon>Neoptera</taxon>
        <taxon>Endopterygota</taxon>
        <taxon>Hymenoptera</taxon>
        <taxon>Apocrita</taxon>
        <taxon>Aculeata</taxon>
        <taxon>Apoidea</taxon>
        <taxon>Anthophila</taxon>
        <taxon>Apidae</taxon>
        <taxon>Melipona</taxon>
    </lineage>
</organism>
<evidence type="ECO:0000313" key="3">
    <source>
        <dbReference type="Proteomes" id="UP001177670"/>
    </source>
</evidence>
<proteinExistence type="predicted"/>
<keyword evidence="3" id="KW-1185">Reference proteome</keyword>
<gene>
    <name evidence="2" type="ORF">K0M31_016692</name>
</gene>